<reference evidence="7 8" key="1">
    <citation type="submission" date="2016-07" db="EMBL/GenBank/DDBJ databases">
        <title>Draft genome sequence of Methyloligella halotolerans C2T (VKM B-2706T=CCUG 61687T=DSM 25045T), a halotolerant polyhydroxybutyrate accumulating methylotroph.</title>
        <authorList>
            <person name="Vasilenko O.V."/>
            <person name="Doronina N.V."/>
            <person name="Poroshina M.N."/>
            <person name="Tarlachkov S.V."/>
            <person name="Trotsenko Y.A."/>
        </authorList>
    </citation>
    <scope>NUCLEOTIDE SEQUENCE [LARGE SCALE GENOMIC DNA]</scope>
    <source>
        <strain evidence="7 8">VKM B-2706</strain>
    </source>
</reference>
<keyword evidence="2" id="KW-0472">Membrane</keyword>
<organism evidence="7 8">
    <name type="scientific">Methyloligella halotolerans</name>
    <dbReference type="NCBI Taxonomy" id="1177755"/>
    <lineage>
        <taxon>Bacteria</taxon>
        <taxon>Pseudomonadati</taxon>
        <taxon>Pseudomonadota</taxon>
        <taxon>Alphaproteobacteria</taxon>
        <taxon>Hyphomicrobiales</taxon>
        <taxon>Hyphomicrobiaceae</taxon>
        <taxon>Methyloligella</taxon>
    </lineage>
</organism>
<evidence type="ECO:0000313" key="8">
    <source>
        <dbReference type="Proteomes" id="UP000095087"/>
    </source>
</evidence>
<evidence type="ECO:0000259" key="6">
    <source>
        <dbReference type="Pfam" id="PF09864"/>
    </source>
</evidence>
<name>A0A1E2RY32_9HYPH</name>
<evidence type="ECO:0000256" key="3">
    <source>
        <dbReference type="ARBA" id="ARBA00023139"/>
    </source>
</evidence>
<dbReference type="RefSeq" id="WP_069095151.1">
    <property type="nucleotide sequence ID" value="NZ_MASI01000004.1"/>
</dbReference>
<keyword evidence="4" id="KW-0449">Lipoprotein</keyword>
<evidence type="ECO:0000256" key="4">
    <source>
        <dbReference type="ARBA" id="ARBA00023288"/>
    </source>
</evidence>
<feature type="chain" id="PRO_5009116494" evidence="5">
    <location>
        <begin position="33"/>
        <end position="122"/>
    </location>
</feature>
<feature type="signal peptide" evidence="5">
    <location>
        <begin position="1"/>
        <end position="32"/>
    </location>
</feature>
<dbReference type="SUPFAM" id="SSF141488">
    <property type="entry name" value="YdhA-like"/>
    <property type="match status" value="1"/>
</dbReference>
<dbReference type="EMBL" id="MASI01000004">
    <property type="protein sequence ID" value="ODA67131.1"/>
    <property type="molecule type" value="Genomic_DNA"/>
</dbReference>
<evidence type="ECO:0000313" key="7">
    <source>
        <dbReference type="EMBL" id="ODA67131.1"/>
    </source>
</evidence>
<dbReference type="InterPro" id="IPR036328">
    <property type="entry name" value="MliC_sf"/>
</dbReference>
<dbReference type="Gene3D" id="2.40.128.200">
    <property type="match status" value="1"/>
</dbReference>
<evidence type="ECO:0000256" key="2">
    <source>
        <dbReference type="ARBA" id="ARBA00023136"/>
    </source>
</evidence>
<proteinExistence type="predicted"/>
<comment type="caution">
    <text evidence="7">The sequence shown here is derived from an EMBL/GenBank/DDBJ whole genome shotgun (WGS) entry which is preliminary data.</text>
</comment>
<sequence>MRKAIRTSTLSLTAAAAAAMALTGAMPSNAEAADDAKPIAEVVFKCDADKSIDAMFYEDKVDLTLSDGRSMSLPQVISGSGARYANADESFVFWNKGNTAFVTEGPDETMTFENCVEAPKAH</sequence>
<keyword evidence="1 5" id="KW-0732">Signal</keyword>
<keyword evidence="3" id="KW-0564">Palmitate</keyword>
<dbReference type="OrthoDB" id="5348860at2"/>
<accession>A0A1E2RY32</accession>
<feature type="domain" description="C-type lysozyme inhibitor" evidence="6">
    <location>
        <begin position="44"/>
        <end position="108"/>
    </location>
</feature>
<keyword evidence="8" id="KW-1185">Reference proteome</keyword>
<gene>
    <name evidence="7" type="ORF">A7A08_01877</name>
</gene>
<dbReference type="InterPro" id="IPR018660">
    <property type="entry name" value="MliC"/>
</dbReference>
<evidence type="ECO:0000256" key="5">
    <source>
        <dbReference type="SAM" id="SignalP"/>
    </source>
</evidence>
<dbReference type="STRING" id="1177755.A7A08_01877"/>
<dbReference type="AlphaFoldDB" id="A0A1E2RY32"/>
<dbReference type="Proteomes" id="UP000095087">
    <property type="component" value="Unassembled WGS sequence"/>
</dbReference>
<evidence type="ECO:0000256" key="1">
    <source>
        <dbReference type="ARBA" id="ARBA00022729"/>
    </source>
</evidence>
<protein>
    <submittedName>
        <fullName evidence="7">Membrane-bound lysozyme-inhibitor of c-type lysozyme</fullName>
    </submittedName>
</protein>
<dbReference type="Pfam" id="PF09864">
    <property type="entry name" value="MliC"/>
    <property type="match status" value="1"/>
</dbReference>